<keyword evidence="1" id="KW-0677">Repeat</keyword>
<organism evidence="3 4">
    <name type="scientific">Acrasis kona</name>
    <dbReference type="NCBI Taxonomy" id="1008807"/>
    <lineage>
        <taxon>Eukaryota</taxon>
        <taxon>Discoba</taxon>
        <taxon>Heterolobosea</taxon>
        <taxon>Tetramitia</taxon>
        <taxon>Eutetramitia</taxon>
        <taxon>Acrasidae</taxon>
        <taxon>Acrasis</taxon>
    </lineage>
</organism>
<dbReference type="SUPFAM" id="SSF50985">
    <property type="entry name" value="RCC1/BLIP-II"/>
    <property type="match status" value="1"/>
</dbReference>
<evidence type="ECO:0000256" key="1">
    <source>
        <dbReference type="ARBA" id="ARBA00022737"/>
    </source>
</evidence>
<protein>
    <submittedName>
        <fullName evidence="3">Uncharacterized protein</fullName>
    </submittedName>
</protein>
<comment type="caution">
    <text evidence="3">The sequence shown here is derived from an EMBL/GenBank/DDBJ whole genome shotgun (WGS) entry which is preliminary data.</text>
</comment>
<dbReference type="InterPro" id="IPR000408">
    <property type="entry name" value="Reg_chr_condens"/>
</dbReference>
<dbReference type="PANTHER" id="PTHR22872:SF10">
    <property type="entry name" value="ULTRAVIOLET-B RECEPTOR UVR8"/>
    <property type="match status" value="1"/>
</dbReference>
<reference evidence="3 4" key="1">
    <citation type="submission" date="2024-03" db="EMBL/GenBank/DDBJ databases">
        <title>The Acrasis kona genome and developmental transcriptomes reveal deep origins of eukaryotic multicellular pathways.</title>
        <authorList>
            <person name="Sheikh S."/>
            <person name="Fu C.-J."/>
            <person name="Brown M.W."/>
            <person name="Baldauf S.L."/>
        </authorList>
    </citation>
    <scope>NUCLEOTIDE SEQUENCE [LARGE SCALE GENOMIC DNA]</scope>
    <source>
        <strain evidence="3 4">ATCC MYA-3509</strain>
    </source>
</reference>
<dbReference type="InterPro" id="IPR009091">
    <property type="entry name" value="RCC1/BLIP-II"/>
</dbReference>
<dbReference type="PANTHER" id="PTHR22872">
    <property type="entry name" value="BTK-BINDING PROTEIN-RELATED"/>
    <property type="match status" value="1"/>
</dbReference>
<gene>
    <name evidence="3" type="ORF">AKO1_009479</name>
</gene>
<accession>A0AAW2ZN81</accession>
<dbReference type="Pfam" id="PF13540">
    <property type="entry name" value="RCC1_2"/>
    <property type="match status" value="1"/>
</dbReference>
<dbReference type="Gene3D" id="2.130.10.30">
    <property type="entry name" value="Regulator of chromosome condensation 1/beta-lactamase-inhibitor protein II"/>
    <property type="match status" value="2"/>
</dbReference>
<dbReference type="AlphaFoldDB" id="A0AAW2ZN81"/>
<dbReference type="InterPro" id="IPR051625">
    <property type="entry name" value="Signaling_Regulatory_Domain"/>
</dbReference>
<dbReference type="EMBL" id="JAOPGA020001688">
    <property type="protein sequence ID" value="KAL0490418.1"/>
    <property type="molecule type" value="Genomic_DNA"/>
</dbReference>
<evidence type="ECO:0000313" key="4">
    <source>
        <dbReference type="Proteomes" id="UP001431209"/>
    </source>
</evidence>
<evidence type="ECO:0000256" key="2">
    <source>
        <dbReference type="PROSITE-ProRule" id="PRU00235"/>
    </source>
</evidence>
<keyword evidence="4" id="KW-1185">Reference proteome</keyword>
<dbReference type="Proteomes" id="UP001431209">
    <property type="component" value="Unassembled WGS sequence"/>
</dbReference>
<evidence type="ECO:0000313" key="3">
    <source>
        <dbReference type="EMBL" id="KAL0490418.1"/>
    </source>
</evidence>
<dbReference type="PROSITE" id="PS50012">
    <property type="entry name" value="RCC1_3"/>
    <property type="match status" value="1"/>
</dbReference>
<proteinExistence type="predicted"/>
<name>A0AAW2ZN81_9EUKA</name>
<dbReference type="PRINTS" id="PR00633">
    <property type="entry name" value="RCCNDNSATION"/>
</dbReference>
<sequence length="380" mass="42168">MLCHGQFGDEYFSGLGSIQLEGHLRIKHVCVGSFVLIATDENDLWVCHTNPLLPPNLKSSIFKNSSLFQKIESDLITGEITHISSGEGHFIVVVNSSKIIVFGSNNCGEIGLQPNQTNISALTSIRSPSPEKRISHLCTGGFHSLVVFDGKEMYATGWNYYGSLGINCARQNVYGFEKVILSAPIQSHGIKLLSAGSAHTALITNNNELWAVGCNEKSCLGDNTINNRKIFLKTTLPEQIKDKQITQLSCGLRQTCFVVDDVDLFVMGSNDHMQCGIYGENVITIPTKVDVLGPRTRIDASFNYNGLTVLIDGFKLLCFNVEDRIKTNFAGVYGLCLAKGYYNSCTILYKNSKYYTKEIERFQEQLLQTQFQQDVCIITK</sequence>
<feature type="repeat" description="RCC1" evidence="2">
    <location>
        <begin position="97"/>
        <end position="150"/>
    </location>
</feature>